<dbReference type="PRINTS" id="PR00081">
    <property type="entry name" value="GDHRDH"/>
</dbReference>
<dbReference type="AlphaFoldDB" id="A0A840HZB7"/>
<evidence type="ECO:0000313" key="4">
    <source>
        <dbReference type="Proteomes" id="UP000575068"/>
    </source>
</evidence>
<gene>
    <name evidence="3" type="ORF">HNQ99_003247</name>
</gene>
<comment type="caution">
    <text evidence="3">The sequence shown here is derived from an EMBL/GenBank/DDBJ whole genome shotgun (WGS) entry which is preliminary data.</text>
</comment>
<dbReference type="InterPro" id="IPR036291">
    <property type="entry name" value="NAD(P)-bd_dom_sf"/>
</dbReference>
<dbReference type="PANTHER" id="PTHR24321">
    <property type="entry name" value="DEHYDROGENASES, SHORT CHAIN"/>
    <property type="match status" value="1"/>
</dbReference>
<evidence type="ECO:0000256" key="1">
    <source>
        <dbReference type="ARBA" id="ARBA00006484"/>
    </source>
</evidence>
<dbReference type="EMBL" id="JACHOV010000019">
    <property type="protein sequence ID" value="MBB4642910.1"/>
    <property type="molecule type" value="Genomic_DNA"/>
</dbReference>
<dbReference type="InterPro" id="IPR020904">
    <property type="entry name" value="Sc_DH/Rdtase_CS"/>
</dbReference>
<dbReference type="SUPFAM" id="SSF51735">
    <property type="entry name" value="NAD(P)-binding Rossmann-fold domains"/>
    <property type="match status" value="1"/>
</dbReference>
<dbReference type="InterPro" id="IPR002347">
    <property type="entry name" value="SDR_fam"/>
</dbReference>
<evidence type="ECO:0000313" key="3">
    <source>
        <dbReference type="EMBL" id="MBB4642910.1"/>
    </source>
</evidence>
<dbReference type="CDD" id="cd05233">
    <property type="entry name" value="SDR_c"/>
    <property type="match status" value="1"/>
</dbReference>
<organism evidence="3 4">
    <name type="scientific">Rhizorhapis suberifaciens</name>
    <name type="common">corky root of lettuce</name>
    <dbReference type="NCBI Taxonomy" id="13656"/>
    <lineage>
        <taxon>Bacteria</taxon>
        <taxon>Pseudomonadati</taxon>
        <taxon>Pseudomonadota</taxon>
        <taxon>Alphaproteobacteria</taxon>
        <taxon>Sphingomonadales</taxon>
        <taxon>Sphingomonadaceae</taxon>
        <taxon>Rhizorhapis</taxon>
    </lineage>
</organism>
<dbReference type="GO" id="GO:0016491">
    <property type="term" value="F:oxidoreductase activity"/>
    <property type="evidence" value="ECO:0007669"/>
    <property type="project" value="UniProtKB-KW"/>
</dbReference>
<name>A0A840HZB7_9SPHN</name>
<keyword evidence="2" id="KW-0560">Oxidoreductase</keyword>
<dbReference type="PANTHER" id="PTHR24321:SF8">
    <property type="entry name" value="ESTRADIOL 17-BETA-DEHYDROGENASE 8-RELATED"/>
    <property type="match status" value="1"/>
</dbReference>
<dbReference type="Gene3D" id="3.40.50.720">
    <property type="entry name" value="NAD(P)-binding Rossmann-like Domain"/>
    <property type="match status" value="1"/>
</dbReference>
<dbReference type="NCBIfam" id="NF005559">
    <property type="entry name" value="PRK07231.1"/>
    <property type="match status" value="1"/>
</dbReference>
<comment type="similarity">
    <text evidence="1">Belongs to the short-chain dehydrogenases/reductases (SDR) family.</text>
</comment>
<dbReference type="Pfam" id="PF13561">
    <property type="entry name" value="adh_short_C2"/>
    <property type="match status" value="1"/>
</dbReference>
<evidence type="ECO:0000256" key="2">
    <source>
        <dbReference type="ARBA" id="ARBA00023002"/>
    </source>
</evidence>
<keyword evidence="4" id="KW-1185">Reference proteome</keyword>
<dbReference type="Proteomes" id="UP000575068">
    <property type="component" value="Unassembled WGS sequence"/>
</dbReference>
<dbReference type="FunFam" id="3.40.50.720:FF:000084">
    <property type="entry name" value="Short-chain dehydrogenase reductase"/>
    <property type="match status" value="1"/>
</dbReference>
<accession>A0A840HZB7</accession>
<reference evidence="3 4" key="1">
    <citation type="submission" date="2020-08" db="EMBL/GenBank/DDBJ databases">
        <title>Genomic Encyclopedia of Type Strains, Phase IV (KMG-IV): sequencing the most valuable type-strain genomes for metagenomic binning, comparative biology and taxonomic classification.</title>
        <authorList>
            <person name="Goeker M."/>
        </authorList>
    </citation>
    <scope>NUCLEOTIDE SEQUENCE [LARGE SCALE GENOMIC DNA]</scope>
    <source>
        <strain evidence="3 4">DSM 7465</strain>
    </source>
</reference>
<dbReference type="PRINTS" id="PR00080">
    <property type="entry name" value="SDRFAMILY"/>
</dbReference>
<dbReference type="RefSeq" id="WP_184477394.1">
    <property type="nucleotide sequence ID" value="NZ_JACHOV010000019.1"/>
</dbReference>
<proteinExistence type="inferred from homology"/>
<sequence length="254" mass="26429">MRGLRDKVAIVTGAASPIGIGFATAKRLAEEGALVTLTDINHAAVEERAAELRQEGYRAIGIAHDAIDEASWENVLATTRGELGPLDILVNNAAIAVQAHIVDMELSDWRRQLDVNGTTAFLGCRIATREWQSSGRVGAIVNVASTASLVAGEYGGAYCASKGAVLMLTKVLAIENAKHGIRVNSVHPGWTKTAMLGDSLDDPEAQTAQIKALIPAGRLGDPSDMAAAIAFLASDDAAFCNGTALVVDGGLTAQ</sequence>
<protein>
    <submittedName>
        <fullName evidence="3">NAD(P)-dependent dehydrogenase (Short-subunit alcohol dehydrogenase family)</fullName>
    </submittedName>
</protein>
<dbReference type="PROSITE" id="PS00061">
    <property type="entry name" value="ADH_SHORT"/>
    <property type="match status" value="1"/>
</dbReference>